<dbReference type="PANTHER" id="PTHR42755">
    <property type="entry name" value="3-DEOXY-MANNO-OCTULOSONATE CYTIDYLYLTRANSFERASE"/>
    <property type="match status" value="1"/>
</dbReference>
<evidence type="ECO:0000313" key="11">
    <source>
        <dbReference type="Proteomes" id="UP000284243"/>
    </source>
</evidence>
<dbReference type="GO" id="GO:0043842">
    <property type="term" value="F:Kdo transferase activity"/>
    <property type="evidence" value="ECO:0007669"/>
    <property type="project" value="UniProtKB-EC"/>
</dbReference>
<dbReference type="GO" id="GO:0005886">
    <property type="term" value="C:plasma membrane"/>
    <property type="evidence" value="ECO:0007669"/>
    <property type="project" value="UniProtKB-SubCell"/>
</dbReference>
<comment type="similarity">
    <text evidence="8">Belongs to the glycosyltransferase group 1 family.</text>
</comment>
<dbReference type="Pfam" id="PF04413">
    <property type="entry name" value="Glycos_transf_N"/>
    <property type="match status" value="1"/>
</dbReference>
<dbReference type="SUPFAM" id="SSF53756">
    <property type="entry name" value="UDP-Glycosyltransferase/glycogen phosphorylase"/>
    <property type="match status" value="1"/>
</dbReference>
<keyword evidence="4 8" id="KW-0808">Transferase</keyword>
<name>A0A412TLE8_9BACT</name>
<evidence type="ECO:0000256" key="5">
    <source>
        <dbReference type="ARBA" id="ARBA00031445"/>
    </source>
</evidence>
<evidence type="ECO:0000256" key="6">
    <source>
        <dbReference type="ARBA" id="ARBA00049183"/>
    </source>
</evidence>
<dbReference type="InterPro" id="IPR039901">
    <property type="entry name" value="Kdotransferase"/>
</dbReference>
<evidence type="ECO:0000259" key="9">
    <source>
        <dbReference type="Pfam" id="PF04413"/>
    </source>
</evidence>
<reference evidence="10 11" key="1">
    <citation type="submission" date="2018-08" db="EMBL/GenBank/DDBJ databases">
        <title>A genome reference for cultivated species of the human gut microbiota.</title>
        <authorList>
            <person name="Zou Y."/>
            <person name="Xue W."/>
            <person name="Luo G."/>
        </authorList>
    </citation>
    <scope>NUCLEOTIDE SEQUENCE [LARGE SCALE GENOMIC DNA]</scope>
    <source>
        <strain evidence="10 11">AF16-14</strain>
    </source>
</reference>
<sequence length="410" mass="45962">MAFLYNIGIQAYHLAIQLAAPFNEKAALLRKGRKEVWKKAAGIQRGEGRLVWFHAASLGEFEQGRPVIEALKAAEPATQILLTFFSPSGYEIRKNYTGADYILYLPGDTQRNAVRLIEKFRPDAAVFIKYEFWFHYLNELNKRNIPVYLISAIFRPNQPFFKSWGKLHRRMLGCFKELFVQDGQSVELLKSIGIKNVRLTGDTRFDRVKQIAENAKQIAKIEQFCDGRPTIVCGSTWPPDEEILLEYINCHPDGYKWIIVPHEIGENHIKAILDKCRKKVARYTSENTDLAGKEVLIIDCIGLLSSIYRYGKIAYIGGGFGVGIHNTLEAAVYGIPVIFGPKYQKFNEAVSLIREGGAFSISNGAELSEILNSLIQHPAIAETAGQKALEYVNSQLGATAVISEALSTTI</sequence>
<feature type="domain" description="3-deoxy-D-manno-octulosonic-acid transferase N-terminal" evidence="9">
    <location>
        <begin position="45"/>
        <end position="206"/>
    </location>
</feature>
<protein>
    <recommendedName>
        <fullName evidence="3 8">3-deoxy-D-manno-octulosonic acid transferase</fullName>
        <shortName evidence="8">Kdo transferase</shortName>
        <ecNumber evidence="2 8">2.4.99.12</ecNumber>
    </recommendedName>
    <alternativeName>
        <fullName evidence="5 8">Lipid IV(A) 3-deoxy-D-manno-octulosonic acid transferase</fullName>
    </alternativeName>
</protein>
<keyword evidence="8" id="KW-1003">Cell membrane</keyword>
<dbReference type="PANTHER" id="PTHR42755:SF1">
    <property type="entry name" value="3-DEOXY-D-MANNO-OCTULOSONIC ACID TRANSFERASE, MITOCHONDRIAL-RELATED"/>
    <property type="match status" value="1"/>
</dbReference>
<comment type="caution">
    <text evidence="10">The sequence shown here is derived from an EMBL/GenBank/DDBJ whole genome shotgun (WGS) entry which is preliminary data.</text>
</comment>
<comment type="pathway">
    <text evidence="1 8">Bacterial outer membrane biogenesis; LPS core biosynthesis.</text>
</comment>
<evidence type="ECO:0000256" key="7">
    <source>
        <dbReference type="PIRSR" id="PIRSR639901-1"/>
    </source>
</evidence>
<dbReference type="GO" id="GO:0009245">
    <property type="term" value="P:lipid A biosynthetic process"/>
    <property type="evidence" value="ECO:0007669"/>
    <property type="project" value="TreeGrafter"/>
</dbReference>
<comment type="catalytic activity">
    <reaction evidence="6 8">
        <text>lipid IVA (E. coli) + CMP-3-deoxy-beta-D-manno-octulosonate = alpha-Kdo-(2-&gt;6)-lipid IVA (E. coli) + CMP + H(+)</text>
        <dbReference type="Rhea" id="RHEA:28066"/>
        <dbReference type="ChEBI" id="CHEBI:15378"/>
        <dbReference type="ChEBI" id="CHEBI:58603"/>
        <dbReference type="ChEBI" id="CHEBI:60364"/>
        <dbReference type="ChEBI" id="CHEBI:60377"/>
        <dbReference type="ChEBI" id="CHEBI:85987"/>
        <dbReference type="EC" id="2.4.99.12"/>
    </reaction>
</comment>
<evidence type="ECO:0000256" key="2">
    <source>
        <dbReference type="ARBA" id="ARBA00012621"/>
    </source>
</evidence>
<dbReference type="GO" id="GO:0009244">
    <property type="term" value="P:lipopolysaccharide core region biosynthetic process"/>
    <property type="evidence" value="ECO:0007669"/>
    <property type="project" value="UniProtKB-UniRule"/>
</dbReference>
<dbReference type="UniPathway" id="UPA00958"/>
<dbReference type="Proteomes" id="UP000284243">
    <property type="component" value="Unassembled WGS sequence"/>
</dbReference>
<dbReference type="InterPro" id="IPR038107">
    <property type="entry name" value="Glycos_transf_N_sf"/>
</dbReference>
<evidence type="ECO:0000313" key="10">
    <source>
        <dbReference type="EMBL" id="RGU54583.1"/>
    </source>
</evidence>
<gene>
    <name evidence="10" type="ORF">DWW57_15435</name>
</gene>
<dbReference type="Gene3D" id="3.40.50.11720">
    <property type="entry name" value="3-Deoxy-D-manno-octulosonic-acid transferase, N-terminal domain"/>
    <property type="match status" value="1"/>
</dbReference>
<keyword evidence="8" id="KW-0472">Membrane</keyword>
<dbReference type="InterPro" id="IPR007507">
    <property type="entry name" value="Glycos_transf_N"/>
</dbReference>
<dbReference type="EMBL" id="QRYC01000028">
    <property type="protein sequence ID" value="RGU54583.1"/>
    <property type="molecule type" value="Genomic_DNA"/>
</dbReference>
<organism evidence="10 11">
    <name type="scientific">Odoribacter splanchnicus</name>
    <dbReference type="NCBI Taxonomy" id="28118"/>
    <lineage>
        <taxon>Bacteria</taxon>
        <taxon>Pseudomonadati</taxon>
        <taxon>Bacteroidota</taxon>
        <taxon>Bacteroidia</taxon>
        <taxon>Bacteroidales</taxon>
        <taxon>Odoribacteraceae</taxon>
        <taxon>Odoribacter</taxon>
    </lineage>
</organism>
<evidence type="ECO:0000256" key="3">
    <source>
        <dbReference type="ARBA" id="ARBA00019077"/>
    </source>
</evidence>
<dbReference type="Gene3D" id="3.40.50.2000">
    <property type="entry name" value="Glycogen Phosphorylase B"/>
    <property type="match status" value="1"/>
</dbReference>
<evidence type="ECO:0000256" key="1">
    <source>
        <dbReference type="ARBA" id="ARBA00004713"/>
    </source>
</evidence>
<feature type="active site" description="Proton acceptor" evidence="7">
    <location>
        <position position="60"/>
    </location>
</feature>
<evidence type="ECO:0000256" key="8">
    <source>
        <dbReference type="RuleBase" id="RU365103"/>
    </source>
</evidence>
<dbReference type="EC" id="2.4.99.12" evidence="2 8"/>
<dbReference type="AlphaFoldDB" id="A0A412TLE8"/>
<evidence type="ECO:0000256" key="4">
    <source>
        <dbReference type="ARBA" id="ARBA00022679"/>
    </source>
</evidence>
<dbReference type="RefSeq" id="WP_022159367.1">
    <property type="nucleotide sequence ID" value="NZ_CABJFF010000001.1"/>
</dbReference>
<accession>A0A412TLE8</accession>
<proteinExistence type="inferred from homology"/>
<comment type="subcellular location">
    <subcellularLocation>
        <location evidence="8">Cell membrane</location>
    </subcellularLocation>
</comment>
<comment type="function">
    <text evidence="8">Involved in lipopolysaccharide (LPS) biosynthesis. Catalyzes the transfer of 3-deoxy-D-manno-octulosonate (Kdo) residue(s) from CMP-Kdo to lipid IV(A), the tetraacyldisaccharide-1,4'-bisphosphate precursor of lipid A.</text>
</comment>
<keyword evidence="8" id="KW-0448">Lipopolysaccharide biosynthesis</keyword>